<evidence type="ECO:0000313" key="7">
    <source>
        <dbReference type="Ensembl" id="ENSMLUP00000002565.2"/>
    </source>
</evidence>
<dbReference type="eggNOG" id="ENOG502SSRG">
    <property type="taxonomic scope" value="Eukaryota"/>
</dbReference>
<evidence type="ECO:0000256" key="2">
    <source>
        <dbReference type="ARBA" id="ARBA00022729"/>
    </source>
</evidence>
<organism evidence="7 8">
    <name type="scientific">Myotis lucifugus</name>
    <name type="common">Little brown bat</name>
    <dbReference type="NCBI Taxonomy" id="59463"/>
    <lineage>
        <taxon>Eukaryota</taxon>
        <taxon>Metazoa</taxon>
        <taxon>Chordata</taxon>
        <taxon>Craniata</taxon>
        <taxon>Vertebrata</taxon>
        <taxon>Euteleostomi</taxon>
        <taxon>Mammalia</taxon>
        <taxon>Eutheria</taxon>
        <taxon>Laurasiatheria</taxon>
        <taxon>Chiroptera</taxon>
        <taxon>Yangochiroptera</taxon>
        <taxon>Vespertilionidae</taxon>
        <taxon>Myotis</taxon>
    </lineage>
</organism>
<protein>
    <recommendedName>
        <fullName evidence="6">Ig-like domain-containing protein</fullName>
    </recommendedName>
</protein>
<keyword evidence="5" id="KW-1133">Transmembrane helix</keyword>
<dbReference type="GO" id="GO:0072540">
    <property type="term" value="P:T-helper 17 cell lineage commitment"/>
    <property type="evidence" value="ECO:0007669"/>
    <property type="project" value="TreeGrafter"/>
</dbReference>
<evidence type="ECO:0000256" key="3">
    <source>
        <dbReference type="ARBA" id="ARBA00023136"/>
    </source>
</evidence>
<dbReference type="SMART" id="SM00409">
    <property type="entry name" value="IG"/>
    <property type="match status" value="1"/>
</dbReference>
<proteinExistence type="predicted"/>
<feature type="transmembrane region" description="Helical" evidence="5">
    <location>
        <begin position="232"/>
        <end position="252"/>
    </location>
</feature>
<accession>G1NYR4</accession>
<dbReference type="GeneTree" id="ENSGT01030000234540"/>
<dbReference type="AlphaFoldDB" id="G1NYR4"/>
<keyword evidence="3 5" id="KW-0472">Membrane</keyword>
<evidence type="ECO:0000259" key="6">
    <source>
        <dbReference type="PROSITE" id="PS50835"/>
    </source>
</evidence>
<dbReference type="InParanoid" id="G1NYR4"/>
<comment type="subcellular location">
    <subcellularLocation>
        <location evidence="1">Membrane</location>
    </subcellularLocation>
</comment>
<sequence length="349" mass="39040">CSVRMFPAQQLFCKLMVLNFPSVFIGNTDSQTQAPPLPVDGVLGESVTLPLKFSAEEEIQSITWLHKTASVIFIPKDPAQIQVTDPTRKDRLKVIQSSSLQINNLTMADSGRYRAQITTATSREMYNYNLAIYSRLRNLQVANHTQLFENGSCEIQLTCSVENPNDHASFRWQAAGNTILEEANLTISWEPKDSSEETYTCIAKNPVSNLSFSFSVQSLCKGVFNEKSQLSVILWSILVPSLICIVVSLIVWKKHLWGWRGGRSLSLQSQFPETPRDDPGNEPACPENTVYAQVTHPNTKTEIPIPMKNNDSSTIYSTICQPKQKVKAKEPFNKPIPSRATVLDNVMNS</sequence>
<dbReference type="FunFam" id="2.60.40.10:FF:000470">
    <property type="entry name" value="SLAM family member 7"/>
    <property type="match status" value="1"/>
</dbReference>
<dbReference type="PROSITE" id="PS50835">
    <property type="entry name" value="IG_LIKE"/>
    <property type="match status" value="1"/>
</dbReference>
<name>G1NYR4_MYOLU</name>
<evidence type="ECO:0000313" key="8">
    <source>
        <dbReference type="Proteomes" id="UP000001074"/>
    </source>
</evidence>
<dbReference type="InterPro" id="IPR007110">
    <property type="entry name" value="Ig-like_dom"/>
</dbReference>
<dbReference type="GO" id="GO:0032729">
    <property type="term" value="P:positive regulation of type II interferon production"/>
    <property type="evidence" value="ECO:0007669"/>
    <property type="project" value="TreeGrafter"/>
</dbReference>
<reference evidence="7 8" key="1">
    <citation type="journal article" date="2011" name="Nature">
        <title>A high-resolution map of human evolutionary constraint using 29 mammals.</title>
        <authorList>
            <person name="Lindblad-Toh K."/>
            <person name="Garber M."/>
            <person name="Zuk O."/>
            <person name="Lin M.F."/>
            <person name="Parker B.J."/>
            <person name="Washietl S."/>
            <person name="Kheradpour P."/>
            <person name="Ernst J."/>
            <person name="Jordan G."/>
            <person name="Mauceli E."/>
            <person name="Ward L.D."/>
            <person name="Lowe C.B."/>
            <person name="Holloway A.K."/>
            <person name="Clamp M."/>
            <person name="Gnerre S."/>
            <person name="Alfoldi J."/>
            <person name="Beal K."/>
            <person name="Chang J."/>
            <person name="Clawson H."/>
            <person name="Cuff J."/>
            <person name="Di Palma F."/>
            <person name="Fitzgerald S."/>
            <person name="Flicek P."/>
            <person name="Guttman M."/>
            <person name="Hubisz M.J."/>
            <person name="Jaffe D.B."/>
            <person name="Jungreis I."/>
            <person name="Kent W.J."/>
            <person name="Kostka D."/>
            <person name="Lara M."/>
            <person name="Martins A.L."/>
            <person name="Massingham T."/>
            <person name="Moltke I."/>
            <person name="Raney B.J."/>
            <person name="Rasmussen M.D."/>
            <person name="Robinson J."/>
            <person name="Stark A."/>
            <person name="Vilella A.J."/>
            <person name="Wen J."/>
            <person name="Xie X."/>
            <person name="Zody M.C."/>
            <person name="Baldwin J."/>
            <person name="Bloom T."/>
            <person name="Chin C.W."/>
            <person name="Heiman D."/>
            <person name="Nicol R."/>
            <person name="Nusbaum C."/>
            <person name="Young S."/>
            <person name="Wilkinson J."/>
            <person name="Worley K.C."/>
            <person name="Kovar C.L."/>
            <person name="Muzny D.M."/>
            <person name="Gibbs R.A."/>
            <person name="Cree A."/>
            <person name="Dihn H.H."/>
            <person name="Fowler G."/>
            <person name="Jhangiani S."/>
            <person name="Joshi V."/>
            <person name="Lee S."/>
            <person name="Lewis L.R."/>
            <person name="Nazareth L.V."/>
            <person name="Okwuonu G."/>
            <person name="Santibanez J."/>
            <person name="Warren W.C."/>
            <person name="Mardis E.R."/>
            <person name="Weinstock G.M."/>
            <person name="Wilson R.K."/>
            <person name="Delehaunty K."/>
            <person name="Dooling D."/>
            <person name="Fronik C."/>
            <person name="Fulton L."/>
            <person name="Fulton B."/>
            <person name="Graves T."/>
            <person name="Minx P."/>
            <person name="Sodergren E."/>
            <person name="Birney E."/>
            <person name="Margulies E.H."/>
            <person name="Herrero J."/>
            <person name="Green E.D."/>
            <person name="Haussler D."/>
            <person name="Siepel A."/>
            <person name="Goldman N."/>
            <person name="Pollard K.S."/>
            <person name="Pedersen J.S."/>
            <person name="Lander E.S."/>
            <person name="Kellis M."/>
        </authorList>
    </citation>
    <scope>NUCLEOTIDE SEQUENCE [LARGE SCALE GENOMIC DNA]</scope>
</reference>
<keyword evidence="5" id="KW-0812">Transmembrane</keyword>
<dbReference type="InterPro" id="IPR013106">
    <property type="entry name" value="Ig_V-set"/>
</dbReference>
<dbReference type="EMBL" id="AAPE02033400">
    <property type="status" value="NOT_ANNOTATED_CDS"/>
    <property type="molecule type" value="Genomic_DNA"/>
</dbReference>
<dbReference type="GO" id="GO:0009897">
    <property type="term" value="C:external side of plasma membrane"/>
    <property type="evidence" value="ECO:0007669"/>
    <property type="project" value="TreeGrafter"/>
</dbReference>
<keyword evidence="2" id="KW-0732">Signal</keyword>
<dbReference type="Proteomes" id="UP000001074">
    <property type="component" value="Unassembled WGS sequence"/>
</dbReference>
<dbReference type="InterPro" id="IPR015631">
    <property type="entry name" value="CD2/SLAM_rcpt"/>
</dbReference>
<dbReference type="InterPro" id="IPR013783">
    <property type="entry name" value="Ig-like_fold"/>
</dbReference>
<reference evidence="7" key="2">
    <citation type="submission" date="2025-08" db="UniProtKB">
        <authorList>
            <consortium name="Ensembl"/>
        </authorList>
    </citation>
    <scope>IDENTIFICATION</scope>
</reference>
<keyword evidence="4" id="KW-0325">Glycoprotein</keyword>
<evidence type="ECO:0000256" key="1">
    <source>
        <dbReference type="ARBA" id="ARBA00004370"/>
    </source>
</evidence>
<dbReference type="FunCoup" id="G1NYR4">
    <property type="interactions" value="273"/>
</dbReference>
<dbReference type="SUPFAM" id="SSF48726">
    <property type="entry name" value="Immunoglobulin"/>
    <property type="match status" value="2"/>
</dbReference>
<dbReference type="Pfam" id="PF07686">
    <property type="entry name" value="V-set"/>
    <property type="match status" value="1"/>
</dbReference>
<evidence type="ECO:0000256" key="4">
    <source>
        <dbReference type="ARBA" id="ARBA00023180"/>
    </source>
</evidence>
<evidence type="ECO:0000256" key="5">
    <source>
        <dbReference type="SAM" id="Phobius"/>
    </source>
</evidence>
<dbReference type="STRING" id="59463.ENSMLUP00000002565"/>
<reference evidence="7" key="3">
    <citation type="submission" date="2025-09" db="UniProtKB">
        <authorList>
            <consortium name="Ensembl"/>
        </authorList>
    </citation>
    <scope>IDENTIFICATION</scope>
</reference>
<dbReference type="HOGENOM" id="CLU_069386_2_0_1"/>
<dbReference type="InterPro" id="IPR003599">
    <property type="entry name" value="Ig_sub"/>
</dbReference>
<dbReference type="InterPro" id="IPR036179">
    <property type="entry name" value="Ig-like_dom_sf"/>
</dbReference>
<feature type="domain" description="Ig-like" evidence="6">
    <location>
        <begin position="151"/>
        <end position="213"/>
    </location>
</feature>
<dbReference type="Ensembl" id="ENSMLUT00000002821.2">
    <property type="protein sequence ID" value="ENSMLUP00000002565.2"/>
    <property type="gene ID" value="ENSMLUG00000002817.2"/>
</dbReference>
<keyword evidence="8" id="KW-1185">Reference proteome</keyword>
<dbReference type="Gene3D" id="2.60.40.10">
    <property type="entry name" value="Immunoglobulins"/>
    <property type="match status" value="2"/>
</dbReference>
<dbReference type="PANTHER" id="PTHR12080">
    <property type="entry name" value="SIGNALING LYMPHOCYTIC ACTIVATION MOLECULE"/>
    <property type="match status" value="1"/>
</dbReference>
<dbReference type="PANTHER" id="PTHR12080:SF16">
    <property type="entry name" value="SLAM FAMILY MEMBER 6"/>
    <property type="match status" value="1"/>
</dbReference>
<dbReference type="OMA" id="HVTHPKQ"/>